<dbReference type="PANTHER" id="PTHR31595:SF57">
    <property type="entry name" value="OS04G0481900 PROTEIN"/>
    <property type="match status" value="1"/>
</dbReference>
<feature type="transmembrane region" description="Helical" evidence="8">
    <location>
        <begin position="320"/>
        <end position="346"/>
    </location>
</feature>
<feature type="transmembrane region" description="Helical" evidence="8">
    <location>
        <begin position="152"/>
        <end position="170"/>
    </location>
</feature>
<comment type="caution">
    <text evidence="10">The sequence shown here is derived from an EMBL/GenBank/DDBJ whole genome shotgun (WGS) entry which is preliminary data.</text>
</comment>
<organism evidence="10 11">
    <name type="scientific">Phomopsis amygdali</name>
    <name type="common">Fusicoccum amygdali</name>
    <dbReference type="NCBI Taxonomy" id="1214568"/>
    <lineage>
        <taxon>Eukaryota</taxon>
        <taxon>Fungi</taxon>
        <taxon>Dikarya</taxon>
        <taxon>Ascomycota</taxon>
        <taxon>Pezizomycotina</taxon>
        <taxon>Sordariomycetes</taxon>
        <taxon>Sordariomycetidae</taxon>
        <taxon>Diaporthales</taxon>
        <taxon>Diaporthaceae</taxon>
        <taxon>Diaporthe</taxon>
    </lineage>
</organism>
<evidence type="ECO:0000313" key="10">
    <source>
        <dbReference type="EMBL" id="KAK2615036.1"/>
    </source>
</evidence>
<dbReference type="GO" id="GO:0006629">
    <property type="term" value="P:lipid metabolic process"/>
    <property type="evidence" value="ECO:0007669"/>
    <property type="project" value="InterPro"/>
</dbReference>
<evidence type="ECO:0000256" key="3">
    <source>
        <dbReference type="ARBA" id="ARBA00007282"/>
    </source>
</evidence>
<dbReference type="Pfam" id="PF13813">
    <property type="entry name" value="MBOAT_2"/>
    <property type="match status" value="1"/>
</dbReference>
<keyword evidence="7 8" id="KW-0472">Membrane</keyword>
<evidence type="ECO:0000256" key="7">
    <source>
        <dbReference type="ARBA" id="ARBA00023136"/>
    </source>
</evidence>
<comment type="subcellular location">
    <subcellularLocation>
        <location evidence="1">Membrane</location>
        <topology evidence="1">Multi-pass membrane protein</topology>
    </subcellularLocation>
</comment>
<feature type="transmembrane region" description="Helical" evidence="8">
    <location>
        <begin position="291"/>
        <end position="308"/>
    </location>
</feature>
<keyword evidence="6 8" id="KW-1133">Transmembrane helix</keyword>
<feature type="domain" description="Wax synthase" evidence="9">
    <location>
        <begin position="238"/>
        <end position="327"/>
    </location>
</feature>
<evidence type="ECO:0000256" key="8">
    <source>
        <dbReference type="SAM" id="Phobius"/>
    </source>
</evidence>
<comment type="pathway">
    <text evidence="2">Secondary metabolite biosynthesis.</text>
</comment>
<feature type="transmembrane region" description="Helical" evidence="8">
    <location>
        <begin position="353"/>
        <end position="372"/>
    </location>
</feature>
<feature type="transmembrane region" description="Helical" evidence="8">
    <location>
        <begin position="12"/>
        <end position="32"/>
    </location>
</feature>
<accession>A0AAD9SRB3</accession>
<keyword evidence="11" id="KW-1185">Reference proteome</keyword>
<dbReference type="AlphaFoldDB" id="A0AAD9SRB3"/>
<evidence type="ECO:0000256" key="2">
    <source>
        <dbReference type="ARBA" id="ARBA00005179"/>
    </source>
</evidence>
<dbReference type="EMBL" id="JAUJFL010000001">
    <property type="protein sequence ID" value="KAK2615036.1"/>
    <property type="molecule type" value="Genomic_DNA"/>
</dbReference>
<protein>
    <recommendedName>
        <fullName evidence="9">Wax synthase domain-containing protein</fullName>
    </recommendedName>
</protein>
<dbReference type="GO" id="GO:0016020">
    <property type="term" value="C:membrane"/>
    <property type="evidence" value="ECO:0007669"/>
    <property type="project" value="UniProtKB-SubCell"/>
</dbReference>
<feature type="transmembrane region" description="Helical" evidence="8">
    <location>
        <begin position="198"/>
        <end position="218"/>
    </location>
</feature>
<sequence length="401" mass="44411">MTLDLSNSVLRSVIRFFCTEAAFLATFTLVILGTAAQSTSKRIAGLAILCATTAWMESLVVPICLRNERPHWAATVASLLWVQFLSASDLVLVRRVHAAQIPRLHGSSSGTFRDSRAAVGLLWNIRRVGTPWQVKNVPSSVNLQTQTRAGFVLKRMAITLLAYLFVDAVVSMPPPEQVMVQADKATLFSFRTLTTGDIIFRCGTVVGYWLTTGILNLFMNNMGAIVAVLLGLSEPADCPTLYGSFSEAYTIRRFWGVSWHQMFRCFLTGHADLIVNQALPFVSRHSAVSRYTRLIIAFLISGLIHHHAEQLMGVPDVENGAVVFFLLHAAFIMLEDALGPVFIALLPKHLRHVLGYFWVFGFFVWTSPVWIYSGMRLGMSSAALLPVRVVGPWIERSLGIA</sequence>
<keyword evidence="5 8" id="KW-0812">Transmembrane</keyword>
<dbReference type="InterPro" id="IPR044851">
    <property type="entry name" value="Wax_synthase"/>
</dbReference>
<evidence type="ECO:0000256" key="1">
    <source>
        <dbReference type="ARBA" id="ARBA00004141"/>
    </source>
</evidence>
<reference evidence="10" key="1">
    <citation type="submission" date="2023-06" db="EMBL/GenBank/DDBJ databases">
        <authorList>
            <person name="Noh H."/>
        </authorList>
    </citation>
    <scope>NUCLEOTIDE SEQUENCE</scope>
    <source>
        <strain evidence="10">DUCC20226</strain>
    </source>
</reference>
<comment type="similarity">
    <text evidence="3">Belongs to the wax synthase family.</text>
</comment>
<evidence type="ECO:0000313" key="11">
    <source>
        <dbReference type="Proteomes" id="UP001265746"/>
    </source>
</evidence>
<dbReference type="InterPro" id="IPR032805">
    <property type="entry name" value="Wax_synthase_dom"/>
</dbReference>
<name>A0AAD9SRB3_PHOAM</name>
<evidence type="ECO:0000256" key="6">
    <source>
        <dbReference type="ARBA" id="ARBA00022989"/>
    </source>
</evidence>
<dbReference type="Proteomes" id="UP001265746">
    <property type="component" value="Unassembled WGS sequence"/>
</dbReference>
<evidence type="ECO:0000259" key="9">
    <source>
        <dbReference type="Pfam" id="PF13813"/>
    </source>
</evidence>
<feature type="transmembrane region" description="Helical" evidence="8">
    <location>
        <begin position="44"/>
        <end position="65"/>
    </location>
</feature>
<dbReference type="PANTHER" id="PTHR31595">
    <property type="entry name" value="LONG-CHAIN-ALCOHOL O-FATTY-ACYLTRANSFERASE 3-RELATED"/>
    <property type="match status" value="1"/>
</dbReference>
<evidence type="ECO:0000256" key="5">
    <source>
        <dbReference type="ARBA" id="ARBA00022692"/>
    </source>
</evidence>
<gene>
    <name evidence="10" type="ORF">N8I77_001815</name>
</gene>
<evidence type="ECO:0000256" key="4">
    <source>
        <dbReference type="ARBA" id="ARBA00022679"/>
    </source>
</evidence>
<dbReference type="GO" id="GO:0008374">
    <property type="term" value="F:O-acyltransferase activity"/>
    <property type="evidence" value="ECO:0007669"/>
    <property type="project" value="InterPro"/>
</dbReference>
<proteinExistence type="inferred from homology"/>
<keyword evidence="4" id="KW-0808">Transferase</keyword>